<evidence type="ECO:0000313" key="1">
    <source>
        <dbReference type="EMBL" id="JAT99847.1"/>
    </source>
</evidence>
<proteinExistence type="evidence at transcript level"/>
<reference evidence="1" key="1">
    <citation type="submission" date="2016-09" db="EMBL/GenBank/DDBJ databases">
        <authorList>
            <person name="Capua I."/>
            <person name="De Benedictis P."/>
            <person name="Joannis T."/>
            <person name="Lombin L.H."/>
            <person name="Cattoli G."/>
        </authorList>
    </citation>
    <scope>NUCLEOTIDE SEQUENCE</scope>
</reference>
<protein>
    <submittedName>
        <fullName evidence="1">Putative tick transposon</fullName>
    </submittedName>
</protein>
<sequence length="235" mass="26407">LCANGYPAHLISRAAEKLLRQVKYGARPSARNENKNKRPAVVPYAHSMSHGLKKVAGRYGVDVVFSAPKKLGRMCKQVRHRQEGNKRACQVRYVSPYVPCEVGVVYQIPFSRGATYIGQTGRCINKRLMEHENTRKKDPLSHVAVHCRKCKCKHAKDYEKRKSEGDPLAKCAFRCKKCKCTPDYKNTNIVFRHSDKMTREVIEAFLIPEKGATCISCPSVALSEGEIGYLASHVA</sequence>
<dbReference type="AlphaFoldDB" id="A0A1E1XKJ9"/>
<dbReference type="EMBL" id="GFAA01003587">
    <property type="protein sequence ID" value="JAT99847.1"/>
    <property type="molecule type" value="mRNA"/>
</dbReference>
<feature type="non-terminal residue" evidence="1">
    <location>
        <position position="1"/>
    </location>
</feature>
<organism evidence="1">
    <name type="scientific">Amblyomma sculptum</name>
    <name type="common">Tick</name>
    <dbReference type="NCBI Taxonomy" id="1581419"/>
    <lineage>
        <taxon>Eukaryota</taxon>
        <taxon>Metazoa</taxon>
        <taxon>Ecdysozoa</taxon>
        <taxon>Arthropoda</taxon>
        <taxon>Chelicerata</taxon>
        <taxon>Arachnida</taxon>
        <taxon>Acari</taxon>
        <taxon>Parasitiformes</taxon>
        <taxon>Ixodida</taxon>
        <taxon>Ixodoidea</taxon>
        <taxon>Ixodidae</taxon>
        <taxon>Amblyomminae</taxon>
        <taxon>Amblyomma</taxon>
    </lineage>
</organism>
<reference evidence="1" key="2">
    <citation type="journal article" date="2017" name="Front. Cell. Infect. Microbiol.">
        <title>Analysis of the Salivary Gland Transcriptome of Unfed and Partially Fed Amblyomma sculptum Ticks and Descriptive Proteome of the Saliva.</title>
        <authorList>
            <person name="Esteves E."/>
            <person name="Maruyama S.R."/>
            <person name="Kawahara R."/>
            <person name="Fujita A."/>
            <person name="Martins L.A."/>
            <person name="Righi A.A."/>
            <person name="Costa F.B."/>
            <person name="Palmisano G."/>
            <person name="Labruna M.B."/>
            <person name="Sa-Nunes A."/>
            <person name="Ribeiro J.M.C."/>
            <person name="Fogaca A.C."/>
        </authorList>
    </citation>
    <scope>NUCLEOTIDE SEQUENCE</scope>
</reference>
<accession>A0A1E1XKJ9</accession>
<name>A0A1E1XKJ9_AMBSC</name>